<dbReference type="SUPFAM" id="SSF52540">
    <property type="entry name" value="P-loop containing nucleoside triphosphate hydrolases"/>
    <property type="match status" value="1"/>
</dbReference>
<dbReference type="Gene3D" id="3.40.50.300">
    <property type="entry name" value="P-loop containing nucleotide triphosphate hydrolases"/>
    <property type="match status" value="1"/>
</dbReference>
<dbReference type="InterPro" id="IPR027417">
    <property type="entry name" value="P-loop_NTPase"/>
</dbReference>
<evidence type="ECO:0000313" key="3">
    <source>
        <dbReference type="Proteomes" id="UP001596071"/>
    </source>
</evidence>
<dbReference type="PANTHER" id="PTHR37291">
    <property type="entry name" value="5-METHYLCYTOSINE-SPECIFIC RESTRICTION ENZYME B"/>
    <property type="match status" value="1"/>
</dbReference>
<comment type="caution">
    <text evidence="2">The sequence shown here is derived from an EMBL/GenBank/DDBJ whole genome shotgun (WGS) entry which is preliminary data.</text>
</comment>
<dbReference type="InterPro" id="IPR003593">
    <property type="entry name" value="AAA+_ATPase"/>
</dbReference>
<accession>A0ABW0TUJ7</accession>
<keyword evidence="3" id="KW-1185">Reference proteome</keyword>
<dbReference type="PANTHER" id="PTHR37291:SF1">
    <property type="entry name" value="TYPE IV METHYL-DIRECTED RESTRICTION ENZYME ECOKMCRB SUBUNIT"/>
    <property type="match status" value="1"/>
</dbReference>
<organism evidence="2 3">
    <name type="scientific">Sporosarcina koreensis</name>
    <dbReference type="NCBI Taxonomy" id="334735"/>
    <lineage>
        <taxon>Bacteria</taxon>
        <taxon>Bacillati</taxon>
        <taxon>Bacillota</taxon>
        <taxon>Bacilli</taxon>
        <taxon>Bacillales</taxon>
        <taxon>Caryophanaceae</taxon>
        <taxon>Sporosarcina</taxon>
    </lineage>
</organism>
<dbReference type="InterPro" id="IPR011704">
    <property type="entry name" value="ATPase_dyneun-rel_AAA"/>
</dbReference>
<protein>
    <submittedName>
        <fullName evidence="2">AAA family ATPase</fullName>
    </submittedName>
</protein>
<gene>
    <name evidence="2" type="ORF">ACFPTP_04400</name>
</gene>
<evidence type="ECO:0000259" key="1">
    <source>
        <dbReference type="SMART" id="SM00382"/>
    </source>
</evidence>
<dbReference type="EMBL" id="JBHSNP010000009">
    <property type="protein sequence ID" value="MFC5602452.1"/>
    <property type="molecule type" value="Genomic_DNA"/>
</dbReference>
<dbReference type="CDD" id="cd00009">
    <property type="entry name" value="AAA"/>
    <property type="match status" value="1"/>
</dbReference>
<reference evidence="3" key="1">
    <citation type="journal article" date="2019" name="Int. J. Syst. Evol. Microbiol.">
        <title>The Global Catalogue of Microorganisms (GCM) 10K type strain sequencing project: providing services to taxonomists for standard genome sequencing and annotation.</title>
        <authorList>
            <consortium name="The Broad Institute Genomics Platform"/>
            <consortium name="The Broad Institute Genome Sequencing Center for Infectious Disease"/>
            <person name="Wu L."/>
            <person name="Ma J."/>
        </authorList>
    </citation>
    <scope>NUCLEOTIDE SEQUENCE [LARGE SCALE GENOMIC DNA]</scope>
    <source>
        <strain evidence="3">KACC 11299</strain>
    </source>
</reference>
<evidence type="ECO:0000313" key="2">
    <source>
        <dbReference type="EMBL" id="MFC5602452.1"/>
    </source>
</evidence>
<sequence length="533" mass="61077">MNQLSLEMEENNNEELYKTYYSIRTKDPDTVQKILGGESGIVIEGINLFEDSLTVEQPVFIVLGGDKGKSEVFWDTGLIGIGKIVRMPFDSGYSGKNYRIEVDIELLLDNPMTRHDFLHYANAYNVIGIGPMTKWEPNQAISRIERNKAVTLVRAMLDNDSDLEERVCSIFGRKFLHEAMKENEYLISQYSSYGYRIPLKEFIENDEVYKYEDVYEPDLDRITEGLLMDQKSLLSFKNYINIGKHVIFTGPPGTGKTTLAENAALEAQRIGFVNGYIMTTATADWNTFETIGGYMPNNDGKLEFEEGIFLKSIRENKWIIIDEFNRAEIDKAFGQIFTVLSGKSVELPFKDVKTQRNICIKTYDGLRSYYEEATTTYWIGKNWRVLGTMNTFDKNSLFEMSFALMRRFAFVNIPIPGESHLQNIISNSGINDVSKDYVSDVIRHSPKPLGPAIINEMLSYIKITEGDGLAETLCSSVLPQFEGLLINEIEEFYDQIKKHLSRVQRVVVTQYISDFFELNIAMDEEFEDELNDD</sequence>
<dbReference type="InterPro" id="IPR052934">
    <property type="entry name" value="Methyl-DNA_Rec/Restrict_Enz"/>
</dbReference>
<feature type="domain" description="AAA+ ATPase" evidence="1">
    <location>
        <begin position="242"/>
        <end position="418"/>
    </location>
</feature>
<dbReference type="RefSeq" id="WP_381442545.1">
    <property type="nucleotide sequence ID" value="NZ_JBHSNP010000009.1"/>
</dbReference>
<dbReference type="Proteomes" id="UP001596071">
    <property type="component" value="Unassembled WGS sequence"/>
</dbReference>
<dbReference type="Pfam" id="PF07728">
    <property type="entry name" value="AAA_5"/>
    <property type="match status" value="1"/>
</dbReference>
<proteinExistence type="predicted"/>
<dbReference type="SMART" id="SM00382">
    <property type="entry name" value="AAA"/>
    <property type="match status" value="1"/>
</dbReference>
<name>A0ABW0TUJ7_9BACL</name>